<keyword evidence="2" id="KW-1185">Reference proteome</keyword>
<accession>A0A316E8F2</accession>
<protein>
    <submittedName>
        <fullName evidence="1">Uncharacterized protein</fullName>
    </submittedName>
</protein>
<reference evidence="1 2" key="1">
    <citation type="submission" date="2018-05" db="EMBL/GenBank/DDBJ databases">
        <title>Genomic Encyclopedia of Archaeal and Bacterial Type Strains, Phase II (KMG-II): from individual species to whole genera.</title>
        <authorList>
            <person name="Goeker M."/>
        </authorList>
    </citation>
    <scope>NUCLEOTIDE SEQUENCE [LARGE SCALE GENOMIC DNA]</scope>
    <source>
        <strain evidence="1 2">DSM 45184</strain>
    </source>
</reference>
<dbReference type="Proteomes" id="UP000245697">
    <property type="component" value="Unassembled WGS sequence"/>
</dbReference>
<dbReference type="RefSeq" id="WP_109603398.1">
    <property type="nucleotide sequence ID" value="NZ_BONA01000129.1"/>
</dbReference>
<organism evidence="1 2">
    <name type="scientific">Actinoplanes xinjiangensis</name>
    <dbReference type="NCBI Taxonomy" id="512350"/>
    <lineage>
        <taxon>Bacteria</taxon>
        <taxon>Bacillati</taxon>
        <taxon>Actinomycetota</taxon>
        <taxon>Actinomycetes</taxon>
        <taxon>Micromonosporales</taxon>
        <taxon>Micromonosporaceae</taxon>
        <taxon>Actinoplanes</taxon>
    </lineage>
</organism>
<evidence type="ECO:0000313" key="2">
    <source>
        <dbReference type="Proteomes" id="UP000245697"/>
    </source>
</evidence>
<dbReference type="AlphaFoldDB" id="A0A316E8F2"/>
<name>A0A316E8F2_9ACTN</name>
<proteinExistence type="predicted"/>
<evidence type="ECO:0000313" key="1">
    <source>
        <dbReference type="EMBL" id="PWK26275.1"/>
    </source>
</evidence>
<dbReference type="OrthoDB" id="1495085at2"/>
<gene>
    <name evidence="1" type="ORF">BC793_1664</name>
</gene>
<comment type="caution">
    <text evidence="1">The sequence shown here is derived from an EMBL/GenBank/DDBJ whole genome shotgun (WGS) entry which is preliminary data.</text>
</comment>
<sequence>MTLGRVLVIGLDPARLSGWDPGPVLAGIARGRDRFVELGIDADFCLVAPDHRPEADIVGALTAHDYTCVVVGGGLRDPSLLGLLESTINLIRRHAPGAAIAFNNTPDGTPDAALRWLHPAETPPN</sequence>
<dbReference type="EMBL" id="QGGR01000066">
    <property type="protein sequence ID" value="PWK26275.1"/>
    <property type="molecule type" value="Genomic_DNA"/>
</dbReference>